<organism evidence="3 4">
    <name type="scientific">Venturia nashicola</name>
    <dbReference type="NCBI Taxonomy" id="86259"/>
    <lineage>
        <taxon>Eukaryota</taxon>
        <taxon>Fungi</taxon>
        <taxon>Dikarya</taxon>
        <taxon>Ascomycota</taxon>
        <taxon>Pezizomycotina</taxon>
        <taxon>Dothideomycetes</taxon>
        <taxon>Pleosporomycetidae</taxon>
        <taxon>Venturiales</taxon>
        <taxon>Venturiaceae</taxon>
        <taxon>Venturia</taxon>
    </lineage>
</organism>
<dbReference type="STRING" id="86259.A0A4Z1PC71"/>
<accession>A0A4Z1PC71</accession>
<dbReference type="AlphaFoldDB" id="A0A4Z1PC71"/>
<keyword evidence="2" id="KW-1133">Transmembrane helix</keyword>
<gene>
    <name evidence="3" type="ORF">E6O75_ATG03841</name>
</gene>
<evidence type="ECO:0000256" key="2">
    <source>
        <dbReference type="SAM" id="Phobius"/>
    </source>
</evidence>
<proteinExistence type="predicted"/>
<sequence length="229" mass="23784">MSALATVTSFALSTTFTPPATCTENHFTMLERLDYRIYKNYPDPAGTIITDCYPTQYLSSYFSQMQVKTPLPAIAPINCPIGYETATSMENGYRAFCPSGFSLAAPSASFIASRPAYGATCYSDIKSLLVTSYNAAGAVATSTWTAESTGSQAYALVIEGFATSAPTGTDARGSPLKTVSPTGTAPNPIGGANTTSDRQHKKSEGTGNAGFVGMVGSVAGLCLLLAVAL</sequence>
<protein>
    <submittedName>
        <fullName evidence="3">Uncharacterized protein</fullName>
    </submittedName>
</protein>
<feature type="region of interest" description="Disordered" evidence="1">
    <location>
        <begin position="166"/>
        <end position="207"/>
    </location>
</feature>
<evidence type="ECO:0000313" key="4">
    <source>
        <dbReference type="Proteomes" id="UP000298493"/>
    </source>
</evidence>
<evidence type="ECO:0000313" key="3">
    <source>
        <dbReference type="EMBL" id="TID25978.1"/>
    </source>
</evidence>
<comment type="caution">
    <text evidence="3">The sequence shown here is derived from an EMBL/GenBank/DDBJ whole genome shotgun (WGS) entry which is preliminary data.</text>
</comment>
<keyword evidence="4" id="KW-1185">Reference proteome</keyword>
<reference evidence="3 4" key="1">
    <citation type="submission" date="2019-04" db="EMBL/GenBank/DDBJ databases">
        <title>High contiguity whole genome sequence and gene annotation resource for two Venturia nashicola isolates.</title>
        <authorList>
            <person name="Prokchorchik M."/>
            <person name="Won K."/>
            <person name="Lee Y."/>
            <person name="Choi E.D."/>
            <person name="Segonzac C."/>
            <person name="Sohn K.H."/>
        </authorList>
    </citation>
    <scope>NUCLEOTIDE SEQUENCE [LARGE SCALE GENOMIC DNA]</scope>
    <source>
        <strain evidence="3 4">PRI2</strain>
    </source>
</reference>
<keyword evidence="2" id="KW-0472">Membrane</keyword>
<name>A0A4Z1PC71_9PEZI</name>
<dbReference type="EMBL" id="SNSC02000003">
    <property type="protein sequence ID" value="TID25978.1"/>
    <property type="molecule type" value="Genomic_DNA"/>
</dbReference>
<keyword evidence="2" id="KW-0812">Transmembrane</keyword>
<dbReference type="Proteomes" id="UP000298493">
    <property type="component" value="Unassembled WGS sequence"/>
</dbReference>
<evidence type="ECO:0000256" key="1">
    <source>
        <dbReference type="SAM" id="MobiDB-lite"/>
    </source>
</evidence>
<feature type="transmembrane region" description="Helical" evidence="2">
    <location>
        <begin position="209"/>
        <end position="228"/>
    </location>
</feature>